<dbReference type="SMART" id="SM00100">
    <property type="entry name" value="cNMP"/>
    <property type="match status" value="2"/>
</dbReference>
<keyword evidence="8" id="KW-0010">Activator</keyword>
<dbReference type="EMBL" id="CP048209">
    <property type="protein sequence ID" value="QHT58989.1"/>
    <property type="molecule type" value="Genomic_DNA"/>
</dbReference>
<keyword evidence="13" id="KW-1185">Reference proteome</keyword>
<dbReference type="GO" id="GO:0005471">
    <property type="term" value="F:ATP:ADP antiporter activity"/>
    <property type="evidence" value="ECO:0007669"/>
    <property type="project" value="InterPro"/>
</dbReference>
<dbReference type="SUPFAM" id="SSF48371">
    <property type="entry name" value="ARM repeat"/>
    <property type="match status" value="1"/>
</dbReference>
<dbReference type="GO" id="GO:0005524">
    <property type="term" value="F:ATP binding"/>
    <property type="evidence" value="ECO:0007669"/>
    <property type="project" value="UniProtKB-KW"/>
</dbReference>
<dbReference type="Proteomes" id="UP000476064">
    <property type="component" value="Chromosome"/>
</dbReference>
<dbReference type="CDD" id="cd00038">
    <property type="entry name" value="CAP_ED"/>
    <property type="match status" value="2"/>
</dbReference>
<reference evidence="12 13" key="1">
    <citation type="submission" date="2020-01" db="EMBL/GenBank/DDBJ databases">
        <title>Paenibacillus sp. nov., isolated from tomato rhizosphere.</title>
        <authorList>
            <person name="Weon H.-Y."/>
            <person name="Lee S.A."/>
        </authorList>
    </citation>
    <scope>NUCLEOTIDE SEQUENCE [LARGE SCALE GENOMIC DNA]</scope>
    <source>
        <strain evidence="12 13">12200R-189</strain>
    </source>
</reference>
<evidence type="ECO:0000259" key="11">
    <source>
        <dbReference type="PROSITE" id="PS50042"/>
    </source>
</evidence>
<dbReference type="PANTHER" id="PTHR24567">
    <property type="entry name" value="CRP FAMILY TRANSCRIPTIONAL REGULATORY PROTEIN"/>
    <property type="match status" value="1"/>
</dbReference>
<comment type="subcellular location">
    <subcellularLocation>
        <location evidence="1 9">Membrane</location>
        <topology evidence="1 9">Multi-pass membrane protein</topology>
    </subcellularLocation>
</comment>
<evidence type="ECO:0000313" key="12">
    <source>
        <dbReference type="EMBL" id="QHT58989.1"/>
    </source>
</evidence>
<evidence type="ECO:0000256" key="8">
    <source>
        <dbReference type="ARBA" id="ARBA00023159"/>
    </source>
</evidence>
<dbReference type="InterPro" id="IPR014710">
    <property type="entry name" value="RmlC-like_jellyroll"/>
</dbReference>
<dbReference type="SUPFAM" id="SSF51206">
    <property type="entry name" value="cAMP-binding domain-like"/>
    <property type="match status" value="2"/>
</dbReference>
<dbReference type="InterPro" id="IPR011989">
    <property type="entry name" value="ARM-like"/>
</dbReference>
<evidence type="ECO:0000256" key="7">
    <source>
        <dbReference type="ARBA" id="ARBA00023136"/>
    </source>
</evidence>
<evidence type="ECO:0000256" key="6">
    <source>
        <dbReference type="ARBA" id="ARBA00022989"/>
    </source>
</evidence>
<keyword evidence="2 9" id="KW-0813">Transport</keyword>
<evidence type="ECO:0000256" key="9">
    <source>
        <dbReference type="RuleBase" id="RU363121"/>
    </source>
</evidence>
<dbReference type="InterPro" id="IPR000595">
    <property type="entry name" value="cNMP-bd_dom"/>
</dbReference>
<evidence type="ECO:0000256" key="1">
    <source>
        <dbReference type="ARBA" id="ARBA00004141"/>
    </source>
</evidence>
<feature type="transmembrane region" description="Helical" evidence="9">
    <location>
        <begin position="91"/>
        <end position="110"/>
    </location>
</feature>
<evidence type="ECO:0000313" key="13">
    <source>
        <dbReference type="Proteomes" id="UP000476064"/>
    </source>
</evidence>
<dbReference type="GO" id="GO:0005829">
    <property type="term" value="C:cytosol"/>
    <property type="evidence" value="ECO:0007669"/>
    <property type="project" value="TreeGrafter"/>
</dbReference>
<feature type="transmembrane region" description="Helical" evidence="9">
    <location>
        <begin position="249"/>
        <end position="268"/>
    </location>
</feature>
<feature type="transmembrane region" description="Helical" evidence="9">
    <location>
        <begin position="152"/>
        <end position="171"/>
    </location>
</feature>
<evidence type="ECO:0000256" key="4">
    <source>
        <dbReference type="ARBA" id="ARBA00022741"/>
    </source>
</evidence>
<feature type="transmembrane region" description="Helical" evidence="9">
    <location>
        <begin position="288"/>
        <end position="308"/>
    </location>
</feature>
<dbReference type="RefSeq" id="WP_162355057.1">
    <property type="nucleotide sequence ID" value="NZ_CP048209.1"/>
</dbReference>
<feature type="region of interest" description="Disordered" evidence="10">
    <location>
        <begin position="215"/>
        <end position="234"/>
    </location>
</feature>
<accession>A0A6C0FVL2</accession>
<dbReference type="InterPro" id="IPR004667">
    <property type="entry name" value="ADP_ATP_car_bac_type"/>
</dbReference>
<dbReference type="InterPro" id="IPR016024">
    <property type="entry name" value="ARM-type_fold"/>
</dbReference>
<dbReference type="Gene3D" id="1.25.10.10">
    <property type="entry name" value="Leucine-rich Repeat Variant"/>
    <property type="match status" value="1"/>
</dbReference>
<feature type="domain" description="Cyclic nucleotide-binding" evidence="11">
    <location>
        <begin position="1087"/>
        <end position="1202"/>
    </location>
</feature>
<dbReference type="Pfam" id="PF00027">
    <property type="entry name" value="cNMP_binding"/>
    <property type="match status" value="2"/>
</dbReference>
<feature type="transmembrane region" description="Helical" evidence="9">
    <location>
        <begin position="315"/>
        <end position="338"/>
    </location>
</feature>
<keyword evidence="7 9" id="KW-0472">Membrane</keyword>
<organism evidence="12 13">
    <name type="scientific">Paenibacillus lycopersici</name>
    <dbReference type="NCBI Taxonomy" id="2704462"/>
    <lineage>
        <taxon>Bacteria</taxon>
        <taxon>Bacillati</taxon>
        <taxon>Bacillota</taxon>
        <taxon>Bacilli</taxon>
        <taxon>Bacillales</taxon>
        <taxon>Paenibacillaceae</taxon>
        <taxon>Paenibacillus</taxon>
    </lineage>
</organism>
<dbReference type="Pfam" id="PF03219">
    <property type="entry name" value="TLC"/>
    <property type="match status" value="1"/>
</dbReference>
<dbReference type="GO" id="GO:0016020">
    <property type="term" value="C:membrane"/>
    <property type="evidence" value="ECO:0007669"/>
    <property type="project" value="UniProtKB-SubCell"/>
</dbReference>
<sequence>MMKRFAGSRLGAAMGRLTADGGEYRKVALLFVYLLFVVSASTVGRTAADALFLSRFDSSVLSKMYLPQAASLILAGLLFQRYSPRVRIDRLIQGLIPAVTLLVVLTRIGAGLGHNWMFPVIYVSYDVFNFLMIVCFWQFAPSVLDQRKVKRTIGLVGSGGITGSILSGFGLKVIVPLVGTANLIYFYAGLQLMALGAVILLVRISGDPAETFAQTDKKAQASASAKPKRRQAKETGKDGLFASVPHLKYVAVMSAALILALTFIDYQFKVILGGELQNDALAGFMGSFYGWAGLLGLFVQVFVAGRLLTRFGVMAAILVFPVVLFAGSLGVLFMPMLATAVLVKGSDKVVGDTINASVNQLIMFPIPPKWRNRAKSFLDGIVRNGAKGLAAISLIALSPLLSAREFSFLILALLVVCIAAAIKVKGAYLATLLSTLQKDGAKLDESGLDFMDPASRGLLESALRSPDRQQTLYALRILRGLEGFDLSPHLPYLLRHPEREVAVQTLRHVERTKPAGMEPELYALVQAAAGEARPQALLALTAYAQEDYLDAVSVYLDAADLELKSAAIAGLIKYYGIEGMFRAVGALKPLLESTDEGERSAVAALFGRIGIKEFYKPLIPLLQDASPRVKRLALRSAGALQVPELVPYLVARLQQGATRKDAIDALAAYDERTIVPLLAPYFDGDHQALHLPKAFERLATQAAFDMLLSRYPLSGLELRNRLLEALVRIGRGIGPATGKQAAAIEGLAAAEMELYWQLTERLVGLNAAEPYREAADAASQVRERTVWRIFQLLALVHGTATIQAVYANWTEGDARQQANAMEVMDQLTTGAIRMELARIMTAPSEAAGAARTEAQLSEQLAWLAKQDDPWLRQTIAYAVEPGASAALRDHMARIGMLRGFSLFQGLTSRELSALADKLSPVEAQRGATLFRAADEGNSLYLIRAGRVGIYRAGEMLAERGAGESLGQSGILIRRERTADAVAETDSSLWRLDADDFYEVMFDRSSIAIEMMKLLSRRLRAAIDGQRQAGASVKPAPAAQGTAAQGAAEAAEAQIATAVQAAAASALEAGEGEDSLLRRVLILQKIDLFALLSQDDIVRLAQMVDEVEYAPGEAVCRVGDYGDMLYGIIEGTVRVHRGGETLAHLGEGDCFGEMAIIDSGPRSADCTATEPTVLLQLHKDQVFSLCFQNIDVLRSMLQVMGDRLKGMIG</sequence>
<dbReference type="Gene3D" id="2.60.120.10">
    <property type="entry name" value="Jelly Rolls"/>
    <property type="match status" value="2"/>
</dbReference>
<keyword evidence="5 9" id="KW-0067">ATP-binding</keyword>
<dbReference type="GO" id="GO:0003700">
    <property type="term" value="F:DNA-binding transcription factor activity"/>
    <property type="evidence" value="ECO:0007669"/>
    <property type="project" value="TreeGrafter"/>
</dbReference>
<proteinExistence type="inferred from homology"/>
<dbReference type="Pfam" id="PF13646">
    <property type="entry name" value="HEAT_2"/>
    <property type="match status" value="1"/>
</dbReference>
<dbReference type="PANTHER" id="PTHR24567:SF74">
    <property type="entry name" value="HTH-TYPE TRANSCRIPTIONAL REGULATOR ARCR"/>
    <property type="match status" value="1"/>
</dbReference>
<dbReference type="PROSITE" id="PS50042">
    <property type="entry name" value="CNMP_BINDING_3"/>
    <property type="match status" value="2"/>
</dbReference>
<feature type="domain" description="Cyclic nucleotide-binding" evidence="11">
    <location>
        <begin position="902"/>
        <end position="1017"/>
    </location>
</feature>
<evidence type="ECO:0000256" key="5">
    <source>
        <dbReference type="ARBA" id="ARBA00022840"/>
    </source>
</evidence>
<keyword evidence="4 9" id="KW-0547">Nucleotide-binding</keyword>
<dbReference type="InterPro" id="IPR018490">
    <property type="entry name" value="cNMP-bd_dom_sf"/>
</dbReference>
<feature type="transmembrane region" description="Helical" evidence="9">
    <location>
        <begin position="381"/>
        <end position="401"/>
    </location>
</feature>
<keyword evidence="6 9" id="KW-1133">Transmembrane helix</keyword>
<feature type="transmembrane region" description="Helical" evidence="9">
    <location>
        <begin position="408"/>
        <end position="428"/>
    </location>
</feature>
<dbReference type="AlphaFoldDB" id="A0A6C0FVL2"/>
<evidence type="ECO:0000256" key="2">
    <source>
        <dbReference type="ARBA" id="ARBA00022448"/>
    </source>
</evidence>
<gene>
    <name evidence="12" type="ORF">GXP70_02775</name>
</gene>
<feature type="transmembrane region" description="Helical" evidence="9">
    <location>
        <begin position="116"/>
        <end position="140"/>
    </location>
</feature>
<feature type="transmembrane region" description="Helical" evidence="9">
    <location>
        <begin position="60"/>
        <end position="79"/>
    </location>
</feature>
<keyword evidence="3 9" id="KW-0812">Transmembrane</keyword>
<evidence type="ECO:0000256" key="3">
    <source>
        <dbReference type="ARBA" id="ARBA00022692"/>
    </source>
</evidence>
<protein>
    <recommendedName>
        <fullName evidence="9">ADP,ATP carrier protein</fullName>
    </recommendedName>
</protein>
<comment type="similarity">
    <text evidence="9">Belongs to the ADP/ATP translocase tlc family.</text>
</comment>
<evidence type="ECO:0000256" key="10">
    <source>
        <dbReference type="SAM" id="MobiDB-lite"/>
    </source>
</evidence>
<dbReference type="InterPro" id="IPR036259">
    <property type="entry name" value="MFS_trans_sf"/>
</dbReference>
<dbReference type="InterPro" id="IPR050397">
    <property type="entry name" value="Env_Response_Regulators"/>
</dbReference>
<dbReference type="KEGG" id="plyc:GXP70_02775"/>
<name>A0A6C0FVL2_9BACL</name>
<feature type="transmembrane region" description="Helical" evidence="9">
    <location>
        <begin position="183"/>
        <end position="202"/>
    </location>
</feature>
<dbReference type="SUPFAM" id="SSF103473">
    <property type="entry name" value="MFS general substrate transporter"/>
    <property type="match status" value="1"/>
</dbReference>